<dbReference type="InterPro" id="IPR057326">
    <property type="entry name" value="KR_dom"/>
</dbReference>
<sequence length="310" mass="32821">MTESYNPDRVLDGKVVLVTGAGRGIGRGIALLAAAHGAKVVVNDVGASGTGEGQDTTPGEEVAAEIRASGGEAVANADSVASYAGAERMVQQALDCFGRIDGVVNNAGILRDAIFHKLAPEDWDAVVAVNLTGPFNVSRAAAPHFRGQNGGAFVHMTSASALIGNFGQAHYSAAKLGVTALSKSIALDMQRFNVRSNCICPFAWTRLVATIPGDTPAERERVERMKQMSPDKIAPLTVSLLSDATAEVTGQIFASRNHEIFLMGQSRPLRGMQREGGWTPHHIASHAIPAMRAMFYPLDRSSDVFGWDPV</sequence>
<proteinExistence type="inferred from homology"/>
<evidence type="ECO:0000313" key="3">
    <source>
        <dbReference type="EMBL" id="NYZ23969.1"/>
    </source>
</evidence>
<dbReference type="Pfam" id="PF00106">
    <property type="entry name" value="adh_short"/>
    <property type="match status" value="1"/>
</dbReference>
<dbReference type="PRINTS" id="PR00080">
    <property type="entry name" value="SDRFAMILY"/>
</dbReference>
<evidence type="ECO:0000313" key="4">
    <source>
        <dbReference type="Proteomes" id="UP000584642"/>
    </source>
</evidence>
<dbReference type="SMART" id="SM00822">
    <property type="entry name" value="PKS_KR"/>
    <property type="match status" value="1"/>
</dbReference>
<organism evidence="3 4">
    <name type="scientific">Azospirillum oleiclasticum</name>
    <dbReference type="NCBI Taxonomy" id="2735135"/>
    <lineage>
        <taxon>Bacteria</taxon>
        <taxon>Pseudomonadati</taxon>
        <taxon>Pseudomonadota</taxon>
        <taxon>Alphaproteobacteria</taxon>
        <taxon>Rhodospirillales</taxon>
        <taxon>Azospirillaceae</taxon>
        <taxon>Azospirillum</taxon>
    </lineage>
</organism>
<dbReference type="PROSITE" id="PS00061">
    <property type="entry name" value="ADH_SHORT"/>
    <property type="match status" value="1"/>
</dbReference>
<dbReference type="PANTHER" id="PTHR45024:SF3">
    <property type="entry name" value="BLL2957 PROTEIN"/>
    <property type="match status" value="1"/>
</dbReference>
<dbReference type="PRINTS" id="PR00081">
    <property type="entry name" value="GDHRDH"/>
</dbReference>
<dbReference type="InterPro" id="IPR051687">
    <property type="entry name" value="Peroxisomal_Beta-Oxidation"/>
</dbReference>
<feature type="domain" description="Ketoreductase" evidence="2">
    <location>
        <begin position="14"/>
        <end position="214"/>
    </location>
</feature>
<reference evidence="3 4" key="1">
    <citation type="submission" date="2020-05" db="EMBL/GenBank/DDBJ databases">
        <title>Azospirillum oleiclasticum sp. nov, a nitrogen-fixing and heavy crude oil-emulsifying bacterium isolated from the crude oil of Yumen Oilfield.</title>
        <authorList>
            <person name="Wu D."/>
            <person name="Cai M."/>
            <person name="Zhang X."/>
        </authorList>
    </citation>
    <scope>NUCLEOTIDE SEQUENCE [LARGE SCALE GENOMIC DNA]</scope>
    <source>
        <strain evidence="3 4">ROY-1-1-2</strain>
    </source>
</reference>
<accession>A0ABX2TI04</accession>
<dbReference type="EMBL" id="JABFDB010000033">
    <property type="protein sequence ID" value="NYZ23969.1"/>
    <property type="molecule type" value="Genomic_DNA"/>
</dbReference>
<protein>
    <submittedName>
        <fullName evidence="3">SDR family NAD(P)-dependent oxidoreductase</fullName>
    </submittedName>
</protein>
<evidence type="ECO:0000259" key="2">
    <source>
        <dbReference type="SMART" id="SM00822"/>
    </source>
</evidence>
<dbReference type="InterPro" id="IPR020904">
    <property type="entry name" value="Sc_DH/Rdtase_CS"/>
</dbReference>
<dbReference type="PANTHER" id="PTHR45024">
    <property type="entry name" value="DEHYDROGENASES, SHORT CHAIN"/>
    <property type="match status" value="1"/>
</dbReference>
<dbReference type="InterPro" id="IPR036291">
    <property type="entry name" value="NAD(P)-bd_dom_sf"/>
</dbReference>
<gene>
    <name evidence="3" type="ORF">HND93_30065</name>
</gene>
<dbReference type="Gene3D" id="3.40.50.720">
    <property type="entry name" value="NAD(P)-binding Rossmann-like Domain"/>
    <property type="match status" value="1"/>
</dbReference>
<comment type="caution">
    <text evidence="3">The sequence shown here is derived from an EMBL/GenBank/DDBJ whole genome shotgun (WGS) entry which is preliminary data.</text>
</comment>
<name>A0ABX2TI04_9PROT</name>
<dbReference type="SUPFAM" id="SSF51735">
    <property type="entry name" value="NAD(P)-binding Rossmann-fold domains"/>
    <property type="match status" value="1"/>
</dbReference>
<dbReference type="Proteomes" id="UP000584642">
    <property type="component" value="Unassembled WGS sequence"/>
</dbReference>
<dbReference type="RefSeq" id="WP_180285750.1">
    <property type="nucleotide sequence ID" value="NZ_JABFDB010000033.1"/>
</dbReference>
<dbReference type="InterPro" id="IPR002347">
    <property type="entry name" value="SDR_fam"/>
</dbReference>
<evidence type="ECO:0000256" key="1">
    <source>
        <dbReference type="RuleBase" id="RU000363"/>
    </source>
</evidence>
<comment type="similarity">
    <text evidence="1">Belongs to the short-chain dehydrogenases/reductases (SDR) family.</text>
</comment>
<keyword evidence="4" id="KW-1185">Reference proteome</keyword>